<feature type="compositionally biased region" description="Polar residues" evidence="1">
    <location>
        <begin position="16"/>
        <end position="28"/>
    </location>
</feature>
<proteinExistence type="predicted"/>
<organism evidence="2 3">
    <name type="scientific">Brassica cretica</name>
    <name type="common">Mustard</name>
    <dbReference type="NCBI Taxonomy" id="69181"/>
    <lineage>
        <taxon>Eukaryota</taxon>
        <taxon>Viridiplantae</taxon>
        <taxon>Streptophyta</taxon>
        <taxon>Embryophyta</taxon>
        <taxon>Tracheophyta</taxon>
        <taxon>Spermatophyta</taxon>
        <taxon>Magnoliopsida</taxon>
        <taxon>eudicotyledons</taxon>
        <taxon>Gunneridae</taxon>
        <taxon>Pentapetalae</taxon>
        <taxon>rosids</taxon>
        <taxon>malvids</taxon>
        <taxon>Brassicales</taxon>
        <taxon>Brassicaceae</taxon>
        <taxon>Brassiceae</taxon>
        <taxon>Brassica</taxon>
    </lineage>
</organism>
<protein>
    <submittedName>
        <fullName evidence="2">Uncharacterized protein</fullName>
    </submittedName>
</protein>
<dbReference type="Proteomes" id="UP000712600">
    <property type="component" value="Unassembled WGS sequence"/>
</dbReference>
<evidence type="ECO:0000313" key="3">
    <source>
        <dbReference type="Proteomes" id="UP000712600"/>
    </source>
</evidence>
<sequence>MAVTLLSSHGVAHLPSPTSAEHFSDSQQQQRYRIVEERVTDGLAATNILCFKEKL</sequence>
<gene>
    <name evidence="2" type="ORF">F2Q69_00030522</name>
</gene>
<reference evidence="2" key="1">
    <citation type="submission" date="2019-12" db="EMBL/GenBank/DDBJ databases">
        <title>Genome sequencing and annotation of Brassica cretica.</title>
        <authorList>
            <person name="Studholme D.J."/>
            <person name="Sarris P."/>
        </authorList>
    </citation>
    <scope>NUCLEOTIDE SEQUENCE</scope>
    <source>
        <strain evidence="2">PFS-109/04</strain>
        <tissue evidence="2">Leaf</tissue>
    </source>
</reference>
<evidence type="ECO:0000313" key="2">
    <source>
        <dbReference type="EMBL" id="KAF3586893.1"/>
    </source>
</evidence>
<dbReference type="AlphaFoldDB" id="A0A8S9S2D9"/>
<accession>A0A8S9S2D9</accession>
<dbReference type="EMBL" id="QGKX02000088">
    <property type="protein sequence ID" value="KAF3586893.1"/>
    <property type="molecule type" value="Genomic_DNA"/>
</dbReference>
<feature type="region of interest" description="Disordered" evidence="1">
    <location>
        <begin position="1"/>
        <end position="28"/>
    </location>
</feature>
<name>A0A8S9S2D9_BRACR</name>
<comment type="caution">
    <text evidence="2">The sequence shown here is derived from an EMBL/GenBank/DDBJ whole genome shotgun (WGS) entry which is preliminary data.</text>
</comment>
<evidence type="ECO:0000256" key="1">
    <source>
        <dbReference type="SAM" id="MobiDB-lite"/>
    </source>
</evidence>